<dbReference type="EMBL" id="CAFBMT010000003">
    <property type="protein sequence ID" value="CAB4918974.1"/>
    <property type="molecule type" value="Genomic_DNA"/>
</dbReference>
<keyword evidence="3" id="KW-0808">Transferase</keyword>
<dbReference type="InterPro" id="IPR050953">
    <property type="entry name" value="N4_N6_ade-DNA_methylase"/>
</dbReference>
<reference evidence="9" key="1">
    <citation type="submission" date="2020-05" db="EMBL/GenBank/DDBJ databases">
        <authorList>
            <person name="Chiriac C."/>
            <person name="Salcher M."/>
            <person name="Ghai R."/>
            <person name="Kavagutti S V."/>
        </authorList>
    </citation>
    <scope>NUCLEOTIDE SEQUENCE</scope>
</reference>
<evidence type="ECO:0000256" key="3">
    <source>
        <dbReference type="ARBA" id="ARBA00022679"/>
    </source>
</evidence>
<keyword evidence="2" id="KW-0489">Methyltransferase</keyword>
<dbReference type="Gene3D" id="3.40.50.150">
    <property type="entry name" value="Vaccinia Virus protein VP39"/>
    <property type="match status" value="1"/>
</dbReference>
<dbReference type="PANTHER" id="PTHR33841">
    <property type="entry name" value="DNA METHYLTRANSFERASE YEEA-RELATED"/>
    <property type="match status" value="1"/>
</dbReference>
<dbReference type="GO" id="GO:0032259">
    <property type="term" value="P:methylation"/>
    <property type="evidence" value="ECO:0007669"/>
    <property type="project" value="UniProtKB-KW"/>
</dbReference>
<organism evidence="9">
    <name type="scientific">freshwater metagenome</name>
    <dbReference type="NCBI Taxonomy" id="449393"/>
    <lineage>
        <taxon>unclassified sequences</taxon>
        <taxon>metagenomes</taxon>
        <taxon>ecological metagenomes</taxon>
    </lineage>
</organism>
<protein>
    <recommendedName>
        <fullName evidence="1">site-specific DNA-methyltransferase (adenine-specific)</fullName>
        <ecNumber evidence="1">2.1.1.72</ecNumber>
    </recommendedName>
</protein>
<dbReference type="EMBL" id="CAFAAV010000008">
    <property type="protein sequence ID" value="CAB4802538.1"/>
    <property type="molecule type" value="Genomic_DNA"/>
</dbReference>
<dbReference type="AlphaFoldDB" id="A0A6J6QQN6"/>
<evidence type="ECO:0000313" key="9">
    <source>
        <dbReference type="EMBL" id="CAB4711268.1"/>
    </source>
</evidence>
<dbReference type="GO" id="GO:0009007">
    <property type="term" value="F:site-specific DNA-methyltransferase (adenine-specific) activity"/>
    <property type="evidence" value="ECO:0007669"/>
    <property type="project" value="UniProtKB-EC"/>
</dbReference>
<dbReference type="Pfam" id="PF07669">
    <property type="entry name" value="Eco57I"/>
    <property type="match status" value="1"/>
</dbReference>
<dbReference type="GO" id="GO:0003676">
    <property type="term" value="F:nucleic acid binding"/>
    <property type="evidence" value="ECO:0007669"/>
    <property type="project" value="InterPro"/>
</dbReference>
<evidence type="ECO:0000256" key="4">
    <source>
        <dbReference type="ARBA" id="ARBA00022691"/>
    </source>
</evidence>
<dbReference type="InterPro" id="IPR029063">
    <property type="entry name" value="SAM-dependent_MTases_sf"/>
</dbReference>
<name>A0A6J6QQN6_9ZZZZ</name>
<dbReference type="InterPro" id="IPR011639">
    <property type="entry name" value="MethylTrfase_TaqI-like_dom"/>
</dbReference>
<dbReference type="InterPro" id="IPR002052">
    <property type="entry name" value="DNA_methylase_N6_adenine_CS"/>
</dbReference>
<dbReference type="CDD" id="cd02440">
    <property type="entry name" value="AdoMet_MTases"/>
    <property type="match status" value="1"/>
</dbReference>
<evidence type="ECO:0000256" key="2">
    <source>
        <dbReference type="ARBA" id="ARBA00022603"/>
    </source>
</evidence>
<dbReference type="EMBL" id="CAEZYF010000003">
    <property type="protein sequence ID" value="CAB4711268.1"/>
    <property type="molecule type" value="Genomic_DNA"/>
</dbReference>
<evidence type="ECO:0000256" key="1">
    <source>
        <dbReference type="ARBA" id="ARBA00011900"/>
    </source>
</evidence>
<proteinExistence type="predicted"/>
<feature type="region of interest" description="Disordered" evidence="6">
    <location>
        <begin position="1"/>
        <end position="21"/>
    </location>
</feature>
<dbReference type="EMBL" id="CAESGF010000003">
    <property type="protein sequence ID" value="CAB4362901.1"/>
    <property type="molecule type" value="Genomic_DNA"/>
</dbReference>
<evidence type="ECO:0000313" key="11">
    <source>
        <dbReference type="EMBL" id="CAB4918974.1"/>
    </source>
</evidence>
<feature type="compositionally biased region" description="Basic and acidic residues" evidence="6">
    <location>
        <begin position="1"/>
        <end position="10"/>
    </location>
</feature>
<evidence type="ECO:0000256" key="6">
    <source>
        <dbReference type="SAM" id="MobiDB-lite"/>
    </source>
</evidence>
<feature type="domain" description="Type II methyltransferase M.TaqI-like" evidence="7">
    <location>
        <begin position="94"/>
        <end position="166"/>
    </location>
</feature>
<evidence type="ECO:0000256" key="5">
    <source>
        <dbReference type="ARBA" id="ARBA00047942"/>
    </source>
</evidence>
<dbReference type="PRINTS" id="PR00507">
    <property type="entry name" value="N12N6MTFRASE"/>
</dbReference>
<dbReference type="PANTHER" id="PTHR33841:SF1">
    <property type="entry name" value="DNA METHYLTRANSFERASE A"/>
    <property type="match status" value="1"/>
</dbReference>
<evidence type="ECO:0000313" key="8">
    <source>
        <dbReference type="EMBL" id="CAB4362901.1"/>
    </source>
</evidence>
<comment type="catalytic activity">
    <reaction evidence="5">
        <text>a 2'-deoxyadenosine in DNA + S-adenosyl-L-methionine = an N(6)-methyl-2'-deoxyadenosine in DNA + S-adenosyl-L-homocysteine + H(+)</text>
        <dbReference type="Rhea" id="RHEA:15197"/>
        <dbReference type="Rhea" id="RHEA-COMP:12418"/>
        <dbReference type="Rhea" id="RHEA-COMP:12419"/>
        <dbReference type="ChEBI" id="CHEBI:15378"/>
        <dbReference type="ChEBI" id="CHEBI:57856"/>
        <dbReference type="ChEBI" id="CHEBI:59789"/>
        <dbReference type="ChEBI" id="CHEBI:90615"/>
        <dbReference type="ChEBI" id="CHEBI:90616"/>
        <dbReference type="EC" id="2.1.1.72"/>
    </reaction>
</comment>
<dbReference type="PROSITE" id="PS00092">
    <property type="entry name" value="N6_MTASE"/>
    <property type="match status" value="1"/>
</dbReference>
<keyword evidence="4" id="KW-0949">S-adenosyl-L-methionine</keyword>
<evidence type="ECO:0000313" key="12">
    <source>
        <dbReference type="EMBL" id="CAB5022275.1"/>
    </source>
</evidence>
<dbReference type="EMBL" id="CAFBOL010000183">
    <property type="protein sequence ID" value="CAB5022275.1"/>
    <property type="molecule type" value="Genomic_DNA"/>
</dbReference>
<evidence type="ECO:0000313" key="10">
    <source>
        <dbReference type="EMBL" id="CAB4802538.1"/>
    </source>
</evidence>
<accession>A0A6J6QQN6</accession>
<sequence length="401" mass="42637">MKPYADRVSDPQRGTAGPATRKQLGAWYTPASLVEAVVRETLFAGARTVLDPACGDGRFLRATALPEQTGVDIDAATAAGGGFVHDDSLSRDWGGQQFDVVIGNPPFLNQLSRVTTRGGRSQFGGGPYADAAAEFLALAVRLARPGGRVGLVLPQSLLSARDAAAIRATVDGAAALRWMWWSPTLMFDANVRVWAGVWEVGGAPGPVRRAFGPSFDVVAPMDMPASWSGLLAGTSMAAHDGPVLGDIARFTVDFRDQYYGLVGAVGDDMDGPPLVTSGLIDPGVCRWGERPVRFAKQQYAAPRVALDRLSPALQRWAGERLVPKILIANQTKVIEAVHDVRGEWLPSVPVITCTTGQPERVLSVLESDAALEWVRHHAAGSGLSANAVRLNPRLLASIPLP</sequence>
<dbReference type="GO" id="GO:0006304">
    <property type="term" value="P:DNA modification"/>
    <property type="evidence" value="ECO:0007669"/>
    <property type="project" value="InterPro"/>
</dbReference>
<dbReference type="SUPFAM" id="SSF53335">
    <property type="entry name" value="S-adenosyl-L-methionine-dependent methyltransferases"/>
    <property type="match status" value="1"/>
</dbReference>
<evidence type="ECO:0000259" key="7">
    <source>
        <dbReference type="Pfam" id="PF07669"/>
    </source>
</evidence>
<dbReference type="EC" id="2.1.1.72" evidence="1"/>
<gene>
    <name evidence="9" type="ORF">UFOPK2656_00690</name>
    <name evidence="10" type="ORF">UFOPK3099_00205</name>
    <name evidence="11" type="ORF">UFOPK3651_00728</name>
    <name evidence="12" type="ORF">UFOPK3931_03435</name>
    <name evidence="8" type="ORF">UFOPK4189_00688</name>
</gene>